<evidence type="ECO:0000313" key="2">
    <source>
        <dbReference type="EMBL" id="MFI1962552.1"/>
    </source>
</evidence>
<name>A0ABW7UMC8_9ACTN</name>
<dbReference type="Proteomes" id="UP001611548">
    <property type="component" value="Unassembled WGS sequence"/>
</dbReference>
<reference evidence="2 3" key="1">
    <citation type="submission" date="2024-10" db="EMBL/GenBank/DDBJ databases">
        <title>The Natural Products Discovery Center: Release of the First 8490 Sequenced Strains for Exploring Actinobacteria Biosynthetic Diversity.</title>
        <authorList>
            <person name="Kalkreuter E."/>
            <person name="Kautsar S.A."/>
            <person name="Yang D."/>
            <person name="Bader C.D."/>
            <person name="Teijaro C.N."/>
            <person name="Fluegel L."/>
            <person name="Davis C.M."/>
            <person name="Simpson J.R."/>
            <person name="Lauterbach L."/>
            <person name="Steele A.D."/>
            <person name="Gui C."/>
            <person name="Meng S."/>
            <person name="Li G."/>
            <person name="Viehrig K."/>
            <person name="Ye F."/>
            <person name="Su P."/>
            <person name="Kiefer A.F."/>
            <person name="Nichols A."/>
            <person name="Cepeda A.J."/>
            <person name="Yan W."/>
            <person name="Fan B."/>
            <person name="Jiang Y."/>
            <person name="Adhikari A."/>
            <person name="Zheng C.-J."/>
            <person name="Schuster L."/>
            <person name="Cowan T.M."/>
            <person name="Smanski M.J."/>
            <person name="Chevrette M.G."/>
            <person name="De Carvalho L.P.S."/>
            <person name="Shen B."/>
        </authorList>
    </citation>
    <scope>NUCLEOTIDE SEQUENCE [LARGE SCALE GENOMIC DNA]</scope>
    <source>
        <strain evidence="2 3">NPDC020327</strain>
    </source>
</reference>
<gene>
    <name evidence="2" type="ORF">ACH429_00160</name>
</gene>
<accession>A0ABW7UMC8</accession>
<evidence type="ECO:0000256" key="1">
    <source>
        <dbReference type="SAM" id="SignalP"/>
    </source>
</evidence>
<organism evidence="2 3">
    <name type="scientific">Streptomyces pathocidini</name>
    <dbReference type="NCBI Taxonomy" id="1650571"/>
    <lineage>
        <taxon>Bacteria</taxon>
        <taxon>Bacillati</taxon>
        <taxon>Actinomycetota</taxon>
        <taxon>Actinomycetes</taxon>
        <taxon>Kitasatosporales</taxon>
        <taxon>Streptomycetaceae</taxon>
        <taxon>Streptomyces</taxon>
    </lineage>
</organism>
<proteinExistence type="predicted"/>
<comment type="caution">
    <text evidence="2">The sequence shown here is derived from an EMBL/GenBank/DDBJ whole genome shotgun (WGS) entry which is preliminary data.</text>
</comment>
<sequence>MRPHPAHTAARAIALTSILAGGLLAAAPAGAAPSDEPNCTVRAQHLEVTVDRKERRATTTADWDVHCRKPAQVTAELRVTGPNLIQAPLAGDYGTRFRNHATVTAPVDPDDPAQTAVLTFREGFQVIGHPLRKCAKRPDGREACYRGGKDGSADLTAREVLGFLGLLR</sequence>
<evidence type="ECO:0000313" key="3">
    <source>
        <dbReference type="Proteomes" id="UP001611548"/>
    </source>
</evidence>
<keyword evidence="3" id="KW-1185">Reference proteome</keyword>
<keyword evidence="1" id="KW-0732">Signal</keyword>
<protein>
    <submittedName>
        <fullName evidence="2">Uncharacterized protein</fullName>
    </submittedName>
</protein>
<feature type="chain" id="PRO_5045420413" evidence="1">
    <location>
        <begin position="32"/>
        <end position="168"/>
    </location>
</feature>
<dbReference type="RefSeq" id="WP_055471846.1">
    <property type="nucleotide sequence ID" value="NZ_JBIRWE010000001.1"/>
</dbReference>
<dbReference type="EMBL" id="JBIRWE010000001">
    <property type="protein sequence ID" value="MFI1962552.1"/>
    <property type="molecule type" value="Genomic_DNA"/>
</dbReference>
<feature type="signal peptide" evidence="1">
    <location>
        <begin position="1"/>
        <end position="31"/>
    </location>
</feature>